<evidence type="ECO:0008006" key="4">
    <source>
        <dbReference type="Google" id="ProtNLM"/>
    </source>
</evidence>
<dbReference type="CDD" id="cd07067">
    <property type="entry name" value="HP_PGM_like"/>
    <property type="match status" value="1"/>
</dbReference>
<dbReference type="GO" id="GO:0016791">
    <property type="term" value="F:phosphatase activity"/>
    <property type="evidence" value="ECO:0007669"/>
    <property type="project" value="TreeGrafter"/>
</dbReference>
<dbReference type="AlphaFoldDB" id="A0A9W9Q9E5"/>
<name>A0A9W9Q9E5_PENBR</name>
<dbReference type="Pfam" id="PF00300">
    <property type="entry name" value="His_Phos_1"/>
    <property type="match status" value="1"/>
</dbReference>
<dbReference type="EMBL" id="JAPZBQ010000005">
    <property type="protein sequence ID" value="KAJ5329445.1"/>
    <property type="molecule type" value="Genomic_DNA"/>
</dbReference>
<dbReference type="PANTHER" id="PTHR48100:SF32">
    <property type="entry name" value="ANCHORED PROTEIN, PUTATIVE (AFU_ORTHOLOGUE AFUA_1G10590)-RELATED"/>
    <property type="match status" value="1"/>
</dbReference>
<proteinExistence type="predicted"/>
<dbReference type="InterPro" id="IPR050275">
    <property type="entry name" value="PGM_Phosphatase"/>
</dbReference>
<accession>A0A9W9Q9E5</accession>
<dbReference type="InterPro" id="IPR013078">
    <property type="entry name" value="His_Pase_superF_clade-1"/>
</dbReference>
<sequence>MKLSLGSALVGLAVAHASTIEYSAVTGYFLQDEDSTDASTFDYTAENFGLINRTYPADKHIKKHQSFTQWERFYRQVSQLNEDAPKNVEYKVLFLGRHGEGWHNAAETYYGTPAWNCYWAELDGNSTATWADASLTDNGVSQALAANTFWQKEINEQRIHTPDHYYVSPLTRTLQTANLTFTGLDLPKGSASFKPTIKELFREGISIHTCDHRRSRSYIHKLFPSWPIEKGFSEEDELWNGVTAETSGAQDIRSTTALGQVFFSSSSKKESFVSITSHSGEISSILRVLGHRTFKLNTGAVIPVLVKAKKTGKESATTSAPWTAEPHCTEPPVSSVSTCVCPSSAVPVTTALATGF</sequence>
<dbReference type="InterPro" id="IPR029033">
    <property type="entry name" value="His_PPase_superfam"/>
</dbReference>
<organism evidence="2 3">
    <name type="scientific">Penicillium brevicompactum</name>
    <dbReference type="NCBI Taxonomy" id="5074"/>
    <lineage>
        <taxon>Eukaryota</taxon>
        <taxon>Fungi</taxon>
        <taxon>Dikarya</taxon>
        <taxon>Ascomycota</taxon>
        <taxon>Pezizomycotina</taxon>
        <taxon>Eurotiomycetes</taxon>
        <taxon>Eurotiomycetidae</taxon>
        <taxon>Eurotiales</taxon>
        <taxon>Aspergillaceae</taxon>
        <taxon>Penicillium</taxon>
    </lineage>
</organism>
<dbReference type="Proteomes" id="UP001147695">
    <property type="component" value="Unassembled WGS sequence"/>
</dbReference>
<dbReference type="GO" id="GO:0005737">
    <property type="term" value="C:cytoplasm"/>
    <property type="evidence" value="ECO:0007669"/>
    <property type="project" value="TreeGrafter"/>
</dbReference>
<keyword evidence="1" id="KW-0732">Signal</keyword>
<evidence type="ECO:0000313" key="3">
    <source>
        <dbReference type="Proteomes" id="UP001147695"/>
    </source>
</evidence>
<dbReference type="SMART" id="SM00855">
    <property type="entry name" value="PGAM"/>
    <property type="match status" value="1"/>
</dbReference>
<dbReference type="PANTHER" id="PTHR48100">
    <property type="entry name" value="BROAD-SPECIFICITY PHOSPHATASE YOR283W-RELATED"/>
    <property type="match status" value="1"/>
</dbReference>
<evidence type="ECO:0000313" key="2">
    <source>
        <dbReference type="EMBL" id="KAJ5329445.1"/>
    </source>
</evidence>
<protein>
    <recommendedName>
        <fullName evidence="4">GPI anchored protein</fullName>
    </recommendedName>
</protein>
<comment type="caution">
    <text evidence="2">The sequence shown here is derived from an EMBL/GenBank/DDBJ whole genome shotgun (WGS) entry which is preliminary data.</text>
</comment>
<dbReference type="Gene3D" id="3.40.50.1240">
    <property type="entry name" value="Phosphoglycerate mutase-like"/>
    <property type="match status" value="1"/>
</dbReference>
<feature type="signal peptide" evidence="1">
    <location>
        <begin position="1"/>
        <end position="17"/>
    </location>
</feature>
<evidence type="ECO:0000256" key="1">
    <source>
        <dbReference type="SAM" id="SignalP"/>
    </source>
</evidence>
<reference evidence="2" key="1">
    <citation type="submission" date="2022-12" db="EMBL/GenBank/DDBJ databases">
        <authorList>
            <person name="Petersen C."/>
        </authorList>
    </citation>
    <scope>NUCLEOTIDE SEQUENCE</scope>
    <source>
        <strain evidence="2">IBT 35673</strain>
    </source>
</reference>
<reference evidence="2" key="2">
    <citation type="journal article" date="2023" name="IMA Fungus">
        <title>Comparative genomic study of the Penicillium genus elucidates a diverse pangenome and 15 lateral gene transfer events.</title>
        <authorList>
            <person name="Petersen C."/>
            <person name="Sorensen T."/>
            <person name="Nielsen M.R."/>
            <person name="Sondergaard T.E."/>
            <person name="Sorensen J.L."/>
            <person name="Fitzpatrick D.A."/>
            <person name="Frisvad J.C."/>
            <person name="Nielsen K.L."/>
        </authorList>
    </citation>
    <scope>NUCLEOTIDE SEQUENCE</scope>
    <source>
        <strain evidence="2">IBT 35673</strain>
    </source>
</reference>
<feature type="chain" id="PRO_5040894511" description="GPI anchored protein" evidence="1">
    <location>
        <begin position="18"/>
        <end position="356"/>
    </location>
</feature>
<gene>
    <name evidence="2" type="ORF">N7452_009835</name>
</gene>
<dbReference type="SUPFAM" id="SSF53254">
    <property type="entry name" value="Phosphoglycerate mutase-like"/>
    <property type="match status" value="1"/>
</dbReference>